<gene>
    <name evidence="1" type="ORF">E1809_03600</name>
</gene>
<evidence type="ECO:0000313" key="2">
    <source>
        <dbReference type="Proteomes" id="UP000295511"/>
    </source>
</evidence>
<organism evidence="1 2">
    <name type="scientific">Arthrobacter terricola</name>
    <dbReference type="NCBI Taxonomy" id="2547396"/>
    <lineage>
        <taxon>Bacteria</taxon>
        <taxon>Bacillati</taxon>
        <taxon>Actinomycetota</taxon>
        <taxon>Actinomycetes</taxon>
        <taxon>Micrococcales</taxon>
        <taxon>Micrococcaceae</taxon>
        <taxon>Arthrobacter</taxon>
    </lineage>
</organism>
<dbReference type="EMBL" id="SMRU01000003">
    <property type="protein sequence ID" value="TDG01234.1"/>
    <property type="molecule type" value="Genomic_DNA"/>
</dbReference>
<dbReference type="Proteomes" id="UP000295511">
    <property type="component" value="Unassembled WGS sequence"/>
</dbReference>
<name>A0A4R5KYR0_9MICC</name>
<sequence length="133" mass="14168">MLGVAGAFLILVIVGAVVLFNVVGSATNKARAASDDFTRLIVNGQSGQAYDQYMHPDLAQNLTKDEFESGVAGLGLDSTCKPHYDSVNVSTVNGTNTAEVVGTLQCQSKTIDLQYNFEGNDPKMDAIRLRPEG</sequence>
<keyword evidence="2" id="KW-1185">Reference proteome</keyword>
<dbReference type="OrthoDB" id="4948466at2"/>
<accession>A0A4R5KYR0</accession>
<proteinExistence type="predicted"/>
<reference evidence="1 2" key="1">
    <citation type="submission" date="2019-03" db="EMBL/GenBank/DDBJ databases">
        <title>Whole genome sequence of Arthrobacter sp JH1-1.</title>
        <authorList>
            <person name="Trinh H.N."/>
        </authorList>
    </citation>
    <scope>NUCLEOTIDE SEQUENCE [LARGE SCALE GENOMIC DNA]</scope>
    <source>
        <strain evidence="1 2">JH1-1</strain>
    </source>
</reference>
<evidence type="ECO:0000313" key="1">
    <source>
        <dbReference type="EMBL" id="TDG01234.1"/>
    </source>
</evidence>
<dbReference type="AlphaFoldDB" id="A0A4R5KYR0"/>
<protein>
    <submittedName>
        <fullName evidence="1">Uncharacterized protein</fullName>
    </submittedName>
</protein>
<comment type="caution">
    <text evidence="1">The sequence shown here is derived from an EMBL/GenBank/DDBJ whole genome shotgun (WGS) entry which is preliminary data.</text>
</comment>